<dbReference type="GO" id="GO:0008270">
    <property type="term" value="F:zinc ion binding"/>
    <property type="evidence" value="ECO:0007669"/>
    <property type="project" value="UniProtKB-KW"/>
</dbReference>
<proteinExistence type="predicted"/>
<evidence type="ECO:0000313" key="5">
    <source>
        <dbReference type="Proteomes" id="UP000652761"/>
    </source>
</evidence>
<sequence length="275" mass="31899">MAAQGFVEGQSVNRPPFFDGEDYNYWKTMMQFFLQGYDYQLWTIIEEGDLIVLNPSEEWTDDDRRMLSRNSKAKNLICCALIRSEFIRISACKLAKEMWDKLKLTYEGTDKVKKTRIDILVTHYEKFQMLVENASFEDSNVDDVLSKLQKILKKKKNGSKRIQKKDKKEKEPVCYECRNPGHLRPNCLRLKKIGQQDKSKKKHKKYKKKAMTIAWDNEEVSSSDSSSSDSKKDKSNLSSSYPKSTSVNPKLALCHACESDDDHTHVDGNEDDIQE</sequence>
<feature type="region of interest" description="Disordered" evidence="2">
    <location>
        <begin position="218"/>
        <end position="247"/>
    </location>
</feature>
<keyword evidence="1" id="KW-0863">Zinc-finger</keyword>
<keyword evidence="1" id="KW-0862">Zinc</keyword>
<feature type="compositionally biased region" description="Basic residues" evidence="2">
    <location>
        <begin position="199"/>
        <end position="210"/>
    </location>
</feature>
<protein>
    <recommendedName>
        <fullName evidence="3">CCHC-type domain-containing protein</fullName>
    </recommendedName>
</protein>
<dbReference type="PANTHER" id="PTHR34676">
    <property type="entry name" value="DUF4219 DOMAIN-CONTAINING PROTEIN-RELATED"/>
    <property type="match status" value="1"/>
</dbReference>
<keyword evidence="5" id="KW-1185">Reference proteome</keyword>
<gene>
    <name evidence="4" type="ORF">Taro_009321</name>
</gene>
<comment type="caution">
    <text evidence="4">The sequence shown here is derived from an EMBL/GenBank/DDBJ whole genome shotgun (WGS) entry which is preliminary data.</text>
</comment>
<feature type="region of interest" description="Disordered" evidence="2">
    <location>
        <begin position="192"/>
        <end position="211"/>
    </location>
</feature>
<dbReference type="AlphaFoldDB" id="A0A843U4G1"/>
<evidence type="ECO:0000256" key="2">
    <source>
        <dbReference type="SAM" id="MobiDB-lite"/>
    </source>
</evidence>
<evidence type="ECO:0000259" key="3">
    <source>
        <dbReference type="PROSITE" id="PS50158"/>
    </source>
</evidence>
<dbReference type="GO" id="GO:0003676">
    <property type="term" value="F:nucleic acid binding"/>
    <property type="evidence" value="ECO:0007669"/>
    <property type="project" value="InterPro"/>
</dbReference>
<organism evidence="4 5">
    <name type="scientific">Colocasia esculenta</name>
    <name type="common">Wild taro</name>
    <name type="synonym">Arum esculentum</name>
    <dbReference type="NCBI Taxonomy" id="4460"/>
    <lineage>
        <taxon>Eukaryota</taxon>
        <taxon>Viridiplantae</taxon>
        <taxon>Streptophyta</taxon>
        <taxon>Embryophyta</taxon>
        <taxon>Tracheophyta</taxon>
        <taxon>Spermatophyta</taxon>
        <taxon>Magnoliopsida</taxon>
        <taxon>Liliopsida</taxon>
        <taxon>Araceae</taxon>
        <taxon>Aroideae</taxon>
        <taxon>Colocasieae</taxon>
        <taxon>Colocasia</taxon>
    </lineage>
</organism>
<dbReference type="Proteomes" id="UP000652761">
    <property type="component" value="Unassembled WGS sequence"/>
</dbReference>
<feature type="domain" description="CCHC-type" evidence="3">
    <location>
        <begin position="174"/>
        <end position="187"/>
    </location>
</feature>
<dbReference type="EMBL" id="NMUH01000323">
    <property type="protein sequence ID" value="MQL76927.1"/>
    <property type="molecule type" value="Genomic_DNA"/>
</dbReference>
<dbReference type="InterPro" id="IPR001878">
    <property type="entry name" value="Znf_CCHC"/>
</dbReference>
<evidence type="ECO:0000256" key="1">
    <source>
        <dbReference type="PROSITE-ProRule" id="PRU00047"/>
    </source>
</evidence>
<keyword evidence="1" id="KW-0479">Metal-binding</keyword>
<dbReference type="PANTHER" id="PTHR34676:SF28">
    <property type="entry name" value="ZINC FINGER, CCHC-TYPE, RIBONUCLEASE H-LIKE DOMAIN, GAG-PRE-INTEGRASE DOMAIN PROTEIN-RELATED"/>
    <property type="match status" value="1"/>
</dbReference>
<evidence type="ECO:0000313" key="4">
    <source>
        <dbReference type="EMBL" id="MQL76927.1"/>
    </source>
</evidence>
<accession>A0A843U4G1</accession>
<reference evidence="4" key="1">
    <citation type="submission" date="2017-07" db="EMBL/GenBank/DDBJ databases">
        <title>Taro Niue Genome Assembly and Annotation.</title>
        <authorList>
            <person name="Atibalentja N."/>
            <person name="Keating K."/>
            <person name="Fields C.J."/>
        </authorList>
    </citation>
    <scope>NUCLEOTIDE SEQUENCE</scope>
    <source>
        <strain evidence="4">Niue_2</strain>
        <tissue evidence="4">Leaf</tissue>
    </source>
</reference>
<dbReference type="Pfam" id="PF14223">
    <property type="entry name" value="Retrotran_gag_2"/>
    <property type="match status" value="1"/>
</dbReference>
<dbReference type="PROSITE" id="PS50158">
    <property type="entry name" value="ZF_CCHC"/>
    <property type="match status" value="1"/>
</dbReference>
<name>A0A843U4G1_COLES</name>
<dbReference type="OrthoDB" id="991447at2759"/>